<dbReference type="GO" id="GO:0005886">
    <property type="term" value="C:plasma membrane"/>
    <property type="evidence" value="ECO:0007669"/>
    <property type="project" value="UniProtKB-SubCell"/>
</dbReference>
<dbReference type="Proteomes" id="UP000249547">
    <property type="component" value="Unassembled WGS sequence"/>
</dbReference>
<accession>A0A327R497</accession>
<sequence length="796" mass="89559">MFTNFFKIVLRNLVKHRSYAMINIAGLAIGLIACWTILLYIYDEWSFDRHYPKANRIARIVEEATWPRGELRLAPSSAPMGPAIKNDYPEVEAFVRFLPEGGNVVAVGENKIPASKGILITDPTAFQVFDFVPVAGDVTTALQGPGKIVLTKSMAANLFTDPALALNKEVKVDNETAIVSAVIEDQPASTHLQFSALRSKLNSIEELTWQNFELYTYVLLREGVNMQQFEQKVQPFYQKYLHEQMGVTSFHLGVQPLTAIHLHSHLDYELTPNSNIQYVYIFLMVALLVLIIACINYMNLATARSTLRLKEVGVRKTLGSNIQQLTKLFLTESFIVTSFAALLGVGGLYVLLPYFNDFTDKHLFVGMFGWGYTILIFIGFIALISLMAGLYPALFMARTNVMKALQSGKTNAHSAFRKSLVIFQFVIAIALIAISILTYQQLRFVSKTNLGFNRDQTLSFHINNEETRRNIQAFKEEIMKSPHIESVASSSNEIGTNYIGARGYWVQNDAGEMPDGSVTANQLYIDGDFLKTMDIQLGQGRNFAFQTGDQYSAVMVNEAFIKKIGLKNPLGKKVEFKIDQQGTKAQRQIVGVVKDFHIYSLQHKIEPLILLMPPVREMEDNLFVRFKKGQIPEALAWLKKVYAQFDHENPFSYTFVDENFAKQYKSEQQQSQVLLIFTALAVFIACLGLFGLAAFMAEQRTKEIGIRKTLGASVQNIVGMLSADFMKLVFIAVLLALPLAWWAMSKWLQSFAYHVQISWWIFIIAGLLAFIVALMTIGYQAVKAATVNPVKSLRAQ</sequence>
<evidence type="ECO:0000256" key="1">
    <source>
        <dbReference type="ARBA" id="ARBA00004651"/>
    </source>
</evidence>
<feature type="transmembrane region" description="Helical" evidence="6">
    <location>
        <begin position="328"/>
        <end position="352"/>
    </location>
</feature>
<dbReference type="InterPro" id="IPR050250">
    <property type="entry name" value="Macrolide_Exporter_MacB"/>
</dbReference>
<dbReference type="PANTHER" id="PTHR30572">
    <property type="entry name" value="MEMBRANE COMPONENT OF TRANSPORTER-RELATED"/>
    <property type="match status" value="1"/>
</dbReference>
<feature type="transmembrane region" description="Helical" evidence="6">
    <location>
        <begin position="673"/>
        <end position="696"/>
    </location>
</feature>
<dbReference type="PANTHER" id="PTHR30572:SF18">
    <property type="entry name" value="ABC-TYPE MACROLIDE FAMILY EXPORT SYSTEM PERMEASE COMPONENT 2"/>
    <property type="match status" value="1"/>
</dbReference>
<feature type="transmembrane region" description="Helical" evidence="6">
    <location>
        <begin position="415"/>
        <end position="439"/>
    </location>
</feature>
<dbReference type="PROSITE" id="PS51257">
    <property type="entry name" value="PROKAR_LIPOPROTEIN"/>
    <property type="match status" value="1"/>
</dbReference>
<feature type="domain" description="ABC3 transporter permease C-terminal" evidence="7">
    <location>
        <begin position="676"/>
        <end position="789"/>
    </location>
</feature>
<dbReference type="GO" id="GO:0022857">
    <property type="term" value="F:transmembrane transporter activity"/>
    <property type="evidence" value="ECO:0007669"/>
    <property type="project" value="TreeGrafter"/>
</dbReference>
<dbReference type="AlphaFoldDB" id="A0A327R497"/>
<keyword evidence="2" id="KW-1003">Cell membrane</keyword>
<feature type="transmembrane region" description="Helical" evidence="6">
    <location>
        <begin position="372"/>
        <end position="394"/>
    </location>
</feature>
<dbReference type="Pfam" id="PF12704">
    <property type="entry name" value="MacB_PCD"/>
    <property type="match status" value="2"/>
</dbReference>
<dbReference type="RefSeq" id="WP_111596312.1">
    <property type="nucleotide sequence ID" value="NZ_QLLL01000001.1"/>
</dbReference>
<keyword evidence="5 6" id="KW-0472">Membrane</keyword>
<evidence type="ECO:0000313" key="9">
    <source>
        <dbReference type="EMBL" id="RAJ10553.1"/>
    </source>
</evidence>
<dbReference type="Pfam" id="PF02687">
    <property type="entry name" value="FtsX"/>
    <property type="match status" value="2"/>
</dbReference>
<feature type="domain" description="MacB-like periplasmic core" evidence="8">
    <location>
        <begin position="426"/>
        <end position="635"/>
    </location>
</feature>
<keyword evidence="3 6" id="KW-0812">Transmembrane</keyword>
<dbReference type="EMBL" id="QLLL01000001">
    <property type="protein sequence ID" value="RAJ10553.1"/>
    <property type="molecule type" value="Genomic_DNA"/>
</dbReference>
<feature type="domain" description="ABC3 transporter permease C-terminal" evidence="7">
    <location>
        <begin position="284"/>
        <end position="400"/>
    </location>
</feature>
<evidence type="ECO:0000256" key="4">
    <source>
        <dbReference type="ARBA" id="ARBA00022989"/>
    </source>
</evidence>
<evidence type="ECO:0000256" key="6">
    <source>
        <dbReference type="SAM" id="Phobius"/>
    </source>
</evidence>
<name>A0A327R497_9BACT</name>
<dbReference type="OrthoDB" id="5933722at2"/>
<comment type="subcellular location">
    <subcellularLocation>
        <location evidence="1">Cell membrane</location>
        <topology evidence="1">Multi-pass membrane protein</topology>
    </subcellularLocation>
</comment>
<feature type="transmembrane region" description="Helical" evidence="6">
    <location>
        <begin position="278"/>
        <end position="300"/>
    </location>
</feature>
<feature type="transmembrane region" description="Helical" evidence="6">
    <location>
        <begin position="717"/>
        <end position="737"/>
    </location>
</feature>
<evidence type="ECO:0000256" key="5">
    <source>
        <dbReference type="ARBA" id="ARBA00023136"/>
    </source>
</evidence>
<dbReference type="InterPro" id="IPR025857">
    <property type="entry name" value="MacB_PCD"/>
</dbReference>
<feature type="transmembrane region" description="Helical" evidence="6">
    <location>
        <begin position="20"/>
        <end position="42"/>
    </location>
</feature>
<feature type="domain" description="MacB-like periplasmic core" evidence="8">
    <location>
        <begin position="21"/>
        <end position="234"/>
    </location>
</feature>
<dbReference type="InterPro" id="IPR003838">
    <property type="entry name" value="ABC3_permease_C"/>
</dbReference>
<organism evidence="9 10">
    <name type="scientific">Chitinophaga skermanii</name>
    <dbReference type="NCBI Taxonomy" id="331697"/>
    <lineage>
        <taxon>Bacteria</taxon>
        <taxon>Pseudomonadati</taxon>
        <taxon>Bacteroidota</taxon>
        <taxon>Chitinophagia</taxon>
        <taxon>Chitinophagales</taxon>
        <taxon>Chitinophagaceae</taxon>
        <taxon>Chitinophaga</taxon>
    </lineage>
</organism>
<evidence type="ECO:0000313" key="10">
    <source>
        <dbReference type="Proteomes" id="UP000249547"/>
    </source>
</evidence>
<comment type="caution">
    <text evidence="9">The sequence shown here is derived from an EMBL/GenBank/DDBJ whole genome shotgun (WGS) entry which is preliminary data.</text>
</comment>
<protein>
    <submittedName>
        <fullName evidence="9">Putative ABC transport system permease protein</fullName>
    </submittedName>
</protein>
<evidence type="ECO:0000259" key="7">
    <source>
        <dbReference type="Pfam" id="PF02687"/>
    </source>
</evidence>
<evidence type="ECO:0000256" key="2">
    <source>
        <dbReference type="ARBA" id="ARBA00022475"/>
    </source>
</evidence>
<evidence type="ECO:0000256" key="3">
    <source>
        <dbReference type="ARBA" id="ARBA00022692"/>
    </source>
</evidence>
<evidence type="ECO:0000259" key="8">
    <source>
        <dbReference type="Pfam" id="PF12704"/>
    </source>
</evidence>
<keyword evidence="4 6" id="KW-1133">Transmembrane helix</keyword>
<proteinExistence type="predicted"/>
<feature type="transmembrane region" description="Helical" evidence="6">
    <location>
        <begin position="757"/>
        <end position="782"/>
    </location>
</feature>
<gene>
    <name evidence="9" type="ORF">LX64_00157</name>
</gene>
<keyword evidence="10" id="KW-1185">Reference proteome</keyword>
<reference evidence="9 10" key="1">
    <citation type="submission" date="2018-06" db="EMBL/GenBank/DDBJ databases">
        <title>Genomic Encyclopedia of Archaeal and Bacterial Type Strains, Phase II (KMG-II): from individual species to whole genera.</title>
        <authorList>
            <person name="Goeker M."/>
        </authorList>
    </citation>
    <scope>NUCLEOTIDE SEQUENCE [LARGE SCALE GENOMIC DNA]</scope>
    <source>
        <strain evidence="9 10">DSM 23857</strain>
    </source>
</reference>